<accession>A0ABR7PBC9</accession>
<keyword evidence="1" id="KW-0805">Transcription regulation</keyword>
<dbReference type="PANTHER" id="PTHR44688">
    <property type="entry name" value="DNA-BINDING TRANSCRIPTIONAL ACTIVATOR DEVR_DOSR"/>
    <property type="match status" value="1"/>
</dbReference>
<organism evidence="5 6">
    <name type="scientific">Blautia stercoris</name>
    <dbReference type="NCBI Taxonomy" id="871664"/>
    <lineage>
        <taxon>Bacteria</taxon>
        <taxon>Bacillati</taxon>
        <taxon>Bacillota</taxon>
        <taxon>Clostridia</taxon>
        <taxon>Lachnospirales</taxon>
        <taxon>Lachnospiraceae</taxon>
        <taxon>Blautia</taxon>
    </lineage>
</organism>
<dbReference type="Pfam" id="PF00196">
    <property type="entry name" value="GerE"/>
    <property type="match status" value="1"/>
</dbReference>
<dbReference type="SMART" id="SM00421">
    <property type="entry name" value="HTH_LUXR"/>
    <property type="match status" value="1"/>
</dbReference>
<dbReference type="Pfam" id="PF25873">
    <property type="entry name" value="WHD_MalT"/>
    <property type="match status" value="1"/>
</dbReference>
<dbReference type="RefSeq" id="WP_187558602.1">
    <property type="nucleotide sequence ID" value="NZ_JACRTP010000003.1"/>
</dbReference>
<dbReference type="PROSITE" id="PS50043">
    <property type="entry name" value="HTH_LUXR_2"/>
    <property type="match status" value="1"/>
</dbReference>
<reference evidence="5 6" key="1">
    <citation type="submission" date="2020-08" db="EMBL/GenBank/DDBJ databases">
        <title>Genome public.</title>
        <authorList>
            <person name="Liu C."/>
            <person name="Sun Q."/>
        </authorList>
    </citation>
    <scope>NUCLEOTIDE SEQUENCE [LARGE SCALE GENOMIC DNA]</scope>
    <source>
        <strain evidence="5 6">3_YM_SP_D4_24.mj</strain>
    </source>
</reference>
<dbReference type="EMBL" id="JACRTP010000003">
    <property type="protein sequence ID" value="MBC8628577.1"/>
    <property type="molecule type" value="Genomic_DNA"/>
</dbReference>
<dbReference type="InterPro" id="IPR016032">
    <property type="entry name" value="Sig_transdc_resp-reg_C-effctor"/>
</dbReference>
<keyword evidence="2" id="KW-0238">DNA-binding</keyword>
<comment type="caution">
    <text evidence="5">The sequence shown here is derived from an EMBL/GenBank/DDBJ whole genome shotgun (WGS) entry which is preliminary data.</text>
</comment>
<dbReference type="CDD" id="cd06170">
    <property type="entry name" value="LuxR_C_like"/>
    <property type="match status" value="1"/>
</dbReference>
<dbReference type="Gene3D" id="1.10.10.10">
    <property type="entry name" value="Winged helix-like DNA-binding domain superfamily/Winged helix DNA-binding domain"/>
    <property type="match status" value="1"/>
</dbReference>
<dbReference type="InterPro" id="IPR036388">
    <property type="entry name" value="WH-like_DNA-bd_sf"/>
</dbReference>
<dbReference type="PANTHER" id="PTHR44688:SF16">
    <property type="entry name" value="DNA-BINDING TRANSCRIPTIONAL ACTIVATOR DEVR_DOSR"/>
    <property type="match status" value="1"/>
</dbReference>
<dbReference type="InterPro" id="IPR059106">
    <property type="entry name" value="WHD_MalT"/>
</dbReference>
<keyword evidence="6" id="KW-1185">Reference proteome</keyword>
<evidence type="ECO:0000256" key="1">
    <source>
        <dbReference type="ARBA" id="ARBA00023015"/>
    </source>
</evidence>
<proteinExistence type="predicted"/>
<sequence>MTEKDKICYIRPKRALRRLKAAEEENITAYIYGVSGIGKTELIVRYLKQKKYQMFDAGRVSAEELEGIAESEKRKIVVIDNLHDLAMEEECEDIKEAIISLIEREDVWLILSGRCAVPPWLAAVRYREVFYVIEESELLFDEAQENQYIEYTKILLTPEQRKVSRNYCLGVPLGWYITWDIYKQIQLREGLKEGEYFSDKLFSELIDRGLSQMWDYLDWHVYDNWDIRIQEFLMEVSIVDCFTAHLAEMITGINNVESILSRVKWLGNFMMERTEKDEVVYEFRREMCISMRRRLKRKYNKEQIHALYENAGLYYQLNKEPIRALEMYQKAGEKERIASLLIENARTAPNNGYYYQLKKYYLKLSDEKIRTSPELMMGMSMLQSLLLDIEESEHWYQELEQYAKEHSGRERRRARSELLYLEIGLPHRGSENMIEILKKAHLLILDKQVSLQEFSVTSNQASQMNGGKDFCEWSKRDRELAKGIGKLVEFILGKYGKGMVNLALSESFFEKGEDNYEVASLANKGRMQAETGGKLEQCFVADGMLAWLHIITGKVSEAEELLKRFYKKAEKEEAERLLPNIETFIIRCALYSQKKAEIEKWMKKAPDEEQEFSIYDRFHYLTKVRVYLQNGRNEQAYNLLLKCEYYATVMKRIYIKIEVKLLMAIVQYRIGDERWDETLCEGLKMAEEYHFVRIITREGAAIRPLLTQSRWEPSRVESKEGEKKNRQFWKQVLEETEKMTRYYPGYLKAGIESVTLSDAMLEVLKLQADGLSKEKIAERLNMSVSNVKYHTQQIYKRLGVSNKAEAVMEAGKRGLL</sequence>
<dbReference type="InterPro" id="IPR041617">
    <property type="entry name" value="TPR_MalT"/>
</dbReference>
<name>A0ABR7PBC9_9FIRM</name>
<dbReference type="Gene3D" id="3.40.50.300">
    <property type="entry name" value="P-loop containing nucleotide triphosphate hydrolases"/>
    <property type="match status" value="1"/>
</dbReference>
<dbReference type="Proteomes" id="UP000661649">
    <property type="component" value="Unassembled WGS sequence"/>
</dbReference>
<evidence type="ECO:0000313" key="5">
    <source>
        <dbReference type="EMBL" id="MBC8628577.1"/>
    </source>
</evidence>
<dbReference type="Pfam" id="PF17874">
    <property type="entry name" value="TPR_MalT"/>
    <property type="match status" value="1"/>
</dbReference>
<dbReference type="InterPro" id="IPR011990">
    <property type="entry name" value="TPR-like_helical_dom_sf"/>
</dbReference>
<evidence type="ECO:0000256" key="2">
    <source>
        <dbReference type="ARBA" id="ARBA00023125"/>
    </source>
</evidence>
<dbReference type="SUPFAM" id="SSF52540">
    <property type="entry name" value="P-loop containing nucleoside triphosphate hydrolases"/>
    <property type="match status" value="1"/>
</dbReference>
<protein>
    <submittedName>
        <fullName evidence="5">ATP-dependent transcriptional regulator</fullName>
    </submittedName>
</protein>
<dbReference type="InterPro" id="IPR027417">
    <property type="entry name" value="P-loop_NTPase"/>
</dbReference>
<keyword evidence="3" id="KW-0804">Transcription</keyword>
<dbReference type="Gene3D" id="1.25.40.10">
    <property type="entry name" value="Tetratricopeptide repeat domain"/>
    <property type="match status" value="1"/>
</dbReference>
<gene>
    <name evidence="5" type="ORF">H8712_08105</name>
</gene>
<dbReference type="SUPFAM" id="SSF46894">
    <property type="entry name" value="C-terminal effector domain of the bipartite response regulators"/>
    <property type="match status" value="1"/>
</dbReference>
<feature type="domain" description="HTH luxR-type" evidence="4">
    <location>
        <begin position="749"/>
        <end position="814"/>
    </location>
</feature>
<evidence type="ECO:0000256" key="3">
    <source>
        <dbReference type="ARBA" id="ARBA00023163"/>
    </source>
</evidence>
<dbReference type="SUPFAM" id="SSF48452">
    <property type="entry name" value="TPR-like"/>
    <property type="match status" value="1"/>
</dbReference>
<dbReference type="InterPro" id="IPR000792">
    <property type="entry name" value="Tscrpt_reg_LuxR_C"/>
</dbReference>
<evidence type="ECO:0000313" key="6">
    <source>
        <dbReference type="Proteomes" id="UP000661649"/>
    </source>
</evidence>
<evidence type="ECO:0000259" key="4">
    <source>
        <dbReference type="PROSITE" id="PS50043"/>
    </source>
</evidence>